<reference evidence="2 3" key="1">
    <citation type="submission" date="2021-07" db="EMBL/GenBank/DDBJ databases">
        <authorList>
            <person name="Palmer J.M."/>
        </authorList>
    </citation>
    <scope>NUCLEOTIDE SEQUENCE [LARGE SCALE GENOMIC DNA]</scope>
    <source>
        <strain evidence="2 3">AT_MEX2019</strain>
        <tissue evidence="2">Muscle</tissue>
    </source>
</reference>
<keyword evidence="1" id="KW-0472">Membrane</keyword>
<evidence type="ECO:0000313" key="3">
    <source>
        <dbReference type="Proteomes" id="UP001345963"/>
    </source>
</evidence>
<comment type="caution">
    <text evidence="2">The sequence shown here is derived from an EMBL/GenBank/DDBJ whole genome shotgun (WGS) entry which is preliminary data.</text>
</comment>
<protein>
    <submittedName>
        <fullName evidence="2">Uncharacterized protein</fullName>
    </submittedName>
</protein>
<evidence type="ECO:0000256" key="1">
    <source>
        <dbReference type="SAM" id="Phobius"/>
    </source>
</evidence>
<evidence type="ECO:0000313" key="2">
    <source>
        <dbReference type="EMBL" id="MED6246851.1"/>
    </source>
</evidence>
<feature type="transmembrane region" description="Helical" evidence="1">
    <location>
        <begin position="174"/>
        <end position="193"/>
    </location>
</feature>
<dbReference type="EMBL" id="JAHUTI010045011">
    <property type="protein sequence ID" value="MED6246851.1"/>
    <property type="molecule type" value="Genomic_DNA"/>
</dbReference>
<dbReference type="Proteomes" id="UP001345963">
    <property type="component" value="Unassembled WGS sequence"/>
</dbReference>
<keyword evidence="3" id="KW-1185">Reference proteome</keyword>
<accession>A0ABU7B8S9</accession>
<keyword evidence="1" id="KW-1133">Transmembrane helix</keyword>
<gene>
    <name evidence="2" type="ORF">ATANTOWER_024844</name>
</gene>
<sequence>MSRPVEDVLHVGCRIHQIRGFVPIPVLGGQTRQVCQVIDVCIGESREAKSVDVADGHGGEDHLWGCLLIQSRHMRVFQVGYGTLGRLVQKECQRSQEGKSPESLPDTQAARNEDVVDPMERAGVSKPCQVFGRWRAALLDQTLLIPILLAFLLLILLCKFDFANKFDRHVGSQVCVFFFFCFFLMAAFSPGSLPSYFPGFCPQSGIELQKEEGGKKDGREFVAAAVAAAACAVTDSAAAAAASAATAPCDYSAAAVLLLLL</sequence>
<feature type="transmembrane region" description="Helical" evidence="1">
    <location>
        <begin position="143"/>
        <end position="162"/>
    </location>
</feature>
<organism evidence="2 3">
    <name type="scientific">Ataeniobius toweri</name>
    <dbReference type="NCBI Taxonomy" id="208326"/>
    <lineage>
        <taxon>Eukaryota</taxon>
        <taxon>Metazoa</taxon>
        <taxon>Chordata</taxon>
        <taxon>Craniata</taxon>
        <taxon>Vertebrata</taxon>
        <taxon>Euteleostomi</taxon>
        <taxon>Actinopterygii</taxon>
        <taxon>Neopterygii</taxon>
        <taxon>Teleostei</taxon>
        <taxon>Neoteleostei</taxon>
        <taxon>Acanthomorphata</taxon>
        <taxon>Ovalentaria</taxon>
        <taxon>Atherinomorphae</taxon>
        <taxon>Cyprinodontiformes</taxon>
        <taxon>Goodeidae</taxon>
        <taxon>Ataeniobius</taxon>
    </lineage>
</organism>
<keyword evidence="1" id="KW-0812">Transmembrane</keyword>
<name>A0ABU7B8S9_9TELE</name>
<proteinExistence type="predicted"/>